<accession>A0A401XI53</accession>
<keyword evidence="5 8" id="KW-0812">Transmembrane</keyword>
<keyword evidence="2 8" id="KW-0474">Menaquinone biosynthesis</keyword>
<sequence>MLTHWISAARLRTLPLSLSGIVLGTLIARAEVQLDVVVLVLAMLTAVFFQVLSNFANDLGDALTGADSHRKGEKRMVASGVISPKAMKKAMLLFAGLSAISGVLLLHIALRNLPVWIFGLFLGLALLSIWSAINYTYGSFSYGYKRMGEVFVTIFFGLIAVGGSYFLQTKFWNPLVLLPGLSVGLMASAVLNLNNMRDMETDLASGKYTIANYLGFKNSKWYHLLLLLIPIVLPIPFIEIGRYGRYSYLYLFVVPALVGHIAKVFQIKTCEAYDPELKKVALMTLLYVLLLGFGINL</sequence>
<dbReference type="NCBIfam" id="TIGR00751">
    <property type="entry name" value="menA"/>
    <property type="match status" value="1"/>
</dbReference>
<evidence type="ECO:0000256" key="2">
    <source>
        <dbReference type="ARBA" id="ARBA00022428"/>
    </source>
</evidence>
<evidence type="ECO:0000256" key="1">
    <source>
        <dbReference type="ARBA" id="ARBA00004141"/>
    </source>
</evidence>
<dbReference type="AlphaFoldDB" id="A0A401XI53"/>
<proteinExistence type="inferred from homology"/>
<protein>
    <recommendedName>
        <fullName evidence="8 9">1,4-dihydroxy-2-naphthoate octaprenyltransferase</fullName>
        <shortName evidence="8">DHNA-octaprenyltransferase</shortName>
        <ecNumber evidence="8 9">2.5.1.74</ecNumber>
    </recommendedName>
</protein>
<reference evidence="10 11" key="1">
    <citation type="submission" date="2018-11" db="EMBL/GenBank/DDBJ databases">
        <title>Schleiferia aggregans sp. nov., a moderately thermophilic heterotrophic bacterium isolated from microbial mats at a terrestrial hot spring.</title>
        <authorList>
            <person name="Iino T."/>
            <person name="Ohkuma M."/>
            <person name="Haruta S."/>
        </authorList>
    </citation>
    <scope>NUCLEOTIDE SEQUENCE [LARGE SCALE GENOMIC DNA]</scope>
    <source>
        <strain evidence="10 11">LA</strain>
    </source>
</reference>
<comment type="pathway">
    <text evidence="8">Quinol/quinone metabolism; menaquinone biosynthesis; menaquinol from 1,4-dihydroxy-2-naphthoate: step 1/2.</text>
</comment>
<keyword evidence="4 8" id="KW-0808">Transferase</keyword>
<organism evidence="10 11">
    <name type="scientific">Thermaurantimonas aggregans</name>
    <dbReference type="NCBI Taxonomy" id="2173829"/>
    <lineage>
        <taxon>Bacteria</taxon>
        <taxon>Pseudomonadati</taxon>
        <taxon>Bacteroidota</taxon>
        <taxon>Flavobacteriia</taxon>
        <taxon>Flavobacteriales</taxon>
        <taxon>Schleiferiaceae</taxon>
        <taxon>Thermaurantimonas</taxon>
    </lineage>
</organism>
<feature type="transmembrane region" description="Helical" evidence="8">
    <location>
        <begin position="150"/>
        <end position="168"/>
    </location>
</feature>
<evidence type="ECO:0000313" key="11">
    <source>
        <dbReference type="Proteomes" id="UP000286715"/>
    </source>
</evidence>
<evidence type="ECO:0000256" key="8">
    <source>
        <dbReference type="HAMAP-Rule" id="MF_01937"/>
    </source>
</evidence>
<evidence type="ECO:0000256" key="4">
    <source>
        <dbReference type="ARBA" id="ARBA00022679"/>
    </source>
</evidence>
<dbReference type="CDD" id="cd13962">
    <property type="entry name" value="PT_UbiA_UBIAD1"/>
    <property type="match status" value="1"/>
</dbReference>
<dbReference type="InterPro" id="IPR004657">
    <property type="entry name" value="MenA"/>
</dbReference>
<dbReference type="Gene3D" id="1.10.357.140">
    <property type="entry name" value="UbiA prenyltransferase"/>
    <property type="match status" value="1"/>
</dbReference>
<evidence type="ECO:0000256" key="6">
    <source>
        <dbReference type="ARBA" id="ARBA00022989"/>
    </source>
</evidence>
<dbReference type="OrthoDB" id="9767568at2"/>
<dbReference type="GO" id="GO:0046428">
    <property type="term" value="F:1,4-dihydroxy-2-naphthoate polyprenyltransferase activity"/>
    <property type="evidence" value="ECO:0007669"/>
    <property type="project" value="UniProtKB-UniRule"/>
</dbReference>
<dbReference type="GO" id="GO:0005886">
    <property type="term" value="C:plasma membrane"/>
    <property type="evidence" value="ECO:0007669"/>
    <property type="project" value="UniProtKB-SubCell"/>
</dbReference>
<comment type="subcellular location">
    <subcellularLocation>
        <location evidence="8">Cell membrane</location>
        <topology evidence="8">Multi-pass membrane protein</topology>
    </subcellularLocation>
    <subcellularLocation>
        <location evidence="1">Membrane</location>
        <topology evidence="1">Multi-pass membrane protein</topology>
    </subcellularLocation>
</comment>
<feature type="transmembrane region" description="Helical" evidence="8">
    <location>
        <begin position="12"/>
        <end position="30"/>
    </location>
</feature>
<evidence type="ECO:0000313" key="10">
    <source>
        <dbReference type="EMBL" id="GCD76700.1"/>
    </source>
</evidence>
<feature type="transmembrane region" description="Helical" evidence="8">
    <location>
        <begin position="90"/>
        <end position="110"/>
    </location>
</feature>
<dbReference type="Proteomes" id="UP000286715">
    <property type="component" value="Unassembled WGS sequence"/>
</dbReference>
<keyword evidence="7 8" id="KW-0472">Membrane</keyword>
<dbReference type="RefSeq" id="WP_124396774.1">
    <property type="nucleotide sequence ID" value="NZ_BHZE01000001.1"/>
</dbReference>
<keyword evidence="3 8" id="KW-1003">Cell membrane</keyword>
<dbReference type="GO" id="GO:0042371">
    <property type="term" value="P:vitamin K biosynthetic process"/>
    <property type="evidence" value="ECO:0007669"/>
    <property type="project" value="TreeGrafter"/>
</dbReference>
<name>A0A401XI53_9FLAO</name>
<dbReference type="HAMAP" id="MF_01937">
    <property type="entry name" value="MenA_1"/>
    <property type="match status" value="1"/>
</dbReference>
<comment type="catalytic activity">
    <reaction evidence="8">
        <text>an all-trans-polyprenyl diphosphate + 1,4-dihydroxy-2-naphthoate + H(+) = a 2-demethylmenaquinol + CO2 + diphosphate</text>
        <dbReference type="Rhea" id="RHEA:26478"/>
        <dbReference type="Rhea" id="RHEA-COMP:9563"/>
        <dbReference type="Rhea" id="RHEA-COMP:9564"/>
        <dbReference type="ChEBI" id="CHEBI:11173"/>
        <dbReference type="ChEBI" id="CHEBI:15378"/>
        <dbReference type="ChEBI" id="CHEBI:16526"/>
        <dbReference type="ChEBI" id="CHEBI:33019"/>
        <dbReference type="ChEBI" id="CHEBI:55437"/>
        <dbReference type="ChEBI" id="CHEBI:58914"/>
        <dbReference type="EC" id="2.5.1.74"/>
    </reaction>
</comment>
<dbReference type="InterPro" id="IPR000537">
    <property type="entry name" value="UbiA_prenyltransferase"/>
</dbReference>
<dbReference type="InterPro" id="IPR044878">
    <property type="entry name" value="UbiA_sf"/>
</dbReference>
<evidence type="ECO:0000256" key="5">
    <source>
        <dbReference type="ARBA" id="ARBA00022692"/>
    </source>
</evidence>
<gene>
    <name evidence="8 10" type="primary">menA</name>
    <name evidence="10" type="ORF">JCM31826_01820</name>
</gene>
<dbReference type="EC" id="2.5.1.74" evidence="8 9"/>
<comment type="function">
    <text evidence="8">Conversion of 1,4-dihydroxy-2-naphthoate (DHNA) to demethylmenaquinone (DMK).</text>
</comment>
<evidence type="ECO:0000256" key="3">
    <source>
        <dbReference type="ARBA" id="ARBA00022475"/>
    </source>
</evidence>
<dbReference type="UniPathway" id="UPA00079">
    <property type="reaction ID" value="UER00168"/>
</dbReference>
<feature type="transmembrane region" description="Helical" evidence="8">
    <location>
        <begin position="174"/>
        <end position="193"/>
    </location>
</feature>
<evidence type="ECO:0000256" key="7">
    <source>
        <dbReference type="ARBA" id="ARBA00023136"/>
    </source>
</evidence>
<feature type="transmembrane region" description="Helical" evidence="8">
    <location>
        <begin position="36"/>
        <end position="56"/>
    </location>
</feature>
<keyword evidence="11" id="KW-1185">Reference proteome</keyword>
<feature type="transmembrane region" description="Helical" evidence="8">
    <location>
        <begin position="277"/>
        <end position="295"/>
    </location>
</feature>
<dbReference type="GO" id="GO:0009234">
    <property type="term" value="P:menaquinone biosynthetic process"/>
    <property type="evidence" value="ECO:0007669"/>
    <property type="project" value="UniProtKB-UniRule"/>
</dbReference>
<feature type="transmembrane region" description="Helical" evidence="8">
    <location>
        <begin position="116"/>
        <end position="138"/>
    </location>
</feature>
<dbReference type="PANTHER" id="PTHR13929">
    <property type="entry name" value="1,4-DIHYDROXY-2-NAPHTHOATE OCTAPRENYLTRANSFERASE"/>
    <property type="match status" value="1"/>
</dbReference>
<comment type="caution">
    <text evidence="10">The sequence shown here is derived from an EMBL/GenBank/DDBJ whole genome shotgun (WGS) entry which is preliminary data.</text>
</comment>
<dbReference type="PANTHER" id="PTHR13929:SF0">
    <property type="entry name" value="UBIA PRENYLTRANSFERASE DOMAIN-CONTAINING PROTEIN 1"/>
    <property type="match status" value="1"/>
</dbReference>
<keyword evidence="6 8" id="KW-1133">Transmembrane helix</keyword>
<dbReference type="EMBL" id="BHZE01000001">
    <property type="protein sequence ID" value="GCD76700.1"/>
    <property type="molecule type" value="Genomic_DNA"/>
</dbReference>
<comment type="similarity">
    <text evidence="8">Belongs to the MenA family. Type 1 subfamily.</text>
</comment>
<feature type="transmembrane region" description="Helical" evidence="8">
    <location>
        <begin position="221"/>
        <end position="240"/>
    </location>
</feature>
<dbReference type="InterPro" id="IPR026046">
    <property type="entry name" value="UBIAD1"/>
</dbReference>
<dbReference type="PIRSF" id="PIRSF005355">
    <property type="entry name" value="UBIAD1"/>
    <property type="match status" value="1"/>
</dbReference>
<feature type="transmembrane region" description="Helical" evidence="8">
    <location>
        <begin position="246"/>
        <end position="265"/>
    </location>
</feature>
<evidence type="ECO:0000256" key="9">
    <source>
        <dbReference type="NCBIfam" id="TIGR00751"/>
    </source>
</evidence>
<dbReference type="Pfam" id="PF01040">
    <property type="entry name" value="UbiA"/>
    <property type="match status" value="1"/>
</dbReference>